<name>A0A3P6UCR0_LITSI</name>
<feature type="region of interest" description="Disordered" evidence="1">
    <location>
        <begin position="1"/>
        <end position="21"/>
    </location>
</feature>
<accession>A0A3P6UCR0</accession>
<keyword evidence="3" id="KW-1185">Reference proteome</keyword>
<dbReference type="EMBL" id="UYRX01001396">
    <property type="protein sequence ID" value="VDK89490.1"/>
    <property type="molecule type" value="Genomic_DNA"/>
</dbReference>
<dbReference type="OrthoDB" id="5838070at2759"/>
<feature type="region of interest" description="Disordered" evidence="1">
    <location>
        <begin position="33"/>
        <end position="154"/>
    </location>
</feature>
<proteinExistence type="predicted"/>
<feature type="compositionally biased region" description="Basic and acidic residues" evidence="1">
    <location>
        <begin position="81"/>
        <end position="93"/>
    </location>
</feature>
<feature type="compositionally biased region" description="Polar residues" evidence="1">
    <location>
        <begin position="98"/>
        <end position="111"/>
    </location>
</feature>
<organism evidence="2 3">
    <name type="scientific">Litomosoides sigmodontis</name>
    <name type="common">Filarial nematode worm</name>
    <dbReference type="NCBI Taxonomy" id="42156"/>
    <lineage>
        <taxon>Eukaryota</taxon>
        <taxon>Metazoa</taxon>
        <taxon>Ecdysozoa</taxon>
        <taxon>Nematoda</taxon>
        <taxon>Chromadorea</taxon>
        <taxon>Rhabditida</taxon>
        <taxon>Spirurina</taxon>
        <taxon>Spiruromorpha</taxon>
        <taxon>Filarioidea</taxon>
        <taxon>Onchocercidae</taxon>
        <taxon>Litomosoides</taxon>
    </lineage>
</organism>
<sequence>MLGYGVGTSASTSRHHQYSREIVEQQDSMLHNSYNIEDVDDYDHPEISQNGLRSKSPTTIGQYDVPPSESDHESLHHHRHREADYYDVRESDGHLSIPSGQLPNGSITPFNNAKYDRSKQYSPAMKDFHHEREVESDFDESEYSFERKDSGRTQSKALRVQFTVEEDSG</sequence>
<feature type="compositionally biased region" description="Basic and acidic residues" evidence="1">
    <location>
        <begin position="126"/>
        <end position="135"/>
    </location>
</feature>
<dbReference type="AlphaFoldDB" id="A0A3P6UCR0"/>
<gene>
    <name evidence="2" type="ORF">NLS_LOCUS9155</name>
</gene>
<protein>
    <submittedName>
        <fullName evidence="2">Uncharacterized protein</fullName>
    </submittedName>
</protein>
<dbReference type="Proteomes" id="UP000277928">
    <property type="component" value="Unassembled WGS sequence"/>
</dbReference>
<evidence type="ECO:0000313" key="2">
    <source>
        <dbReference type="EMBL" id="VDK89490.1"/>
    </source>
</evidence>
<reference evidence="2 3" key="1">
    <citation type="submission" date="2018-08" db="EMBL/GenBank/DDBJ databases">
        <authorList>
            <person name="Laetsch R D."/>
            <person name="Stevens L."/>
            <person name="Kumar S."/>
            <person name="Blaxter L. M."/>
        </authorList>
    </citation>
    <scope>NUCLEOTIDE SEQUENCE [LARGE SCALE GENOMIC DNA]</scope>
</reference>
<evidence type="ECO:0000256" key="1">
    <source>
        <dbReference type="SAM" id="MobiDB-lite"/>
    </source>
</evidence>
<evidence type="ECO:0000313" key="3">
    <source>
        <dbReference type="Proteomes" id="UP000277928"/>
    </source>
</evidence>
<dbReference type="STRING" id="42156.A0A3P6UCR0"/>
<feature type="compositionally biased region" description="Polar residues" evidence="1">
    <location>
        <begin position="47"/>
        <end position="61"/>
    </location>
</feature>